<dbReference type="RefSeq" id="WP_213819304.1">
    <property type="nucleotide sequence ID" value="NZ_JAAMFI010000001.1"/>
</dbReference>
<evidence type="ECO:0000256" key="5">
    <source>
        <dbReference type="ARBA" id="ARBA00022801"/>
    </source>
</evidence>
<protein>
    <recommendedName>
        <fullName evidence="7">Endoribonuclease YoeB</fullName>
    </recommendedName>
    <alternativeName>
        <fullName evidence="6">Putative mRNA interferase YoeB</fullName>
    </alternativeName>
</protein>
<dbReference type="InterPro" id="IPR035093">
    <property type="entry name" value="RelE/ParE_toxin_dom_sf"/>
</dbReference>
<accession>A0ABS5QQT2</accession>
<organism evidence="8 9">
    <name type="scientific">Fructobacillus papyriferae</name>
    <dbReference type="NCBI Taxonomy" id="2713171"/>
    <lineage>
        <taxon>Bacteria</taxon>
        <taxon>Bacillati</taxon>
        <taxon>Bacillota</taxon>
        <taxon>Bacilli</taxon>
        <taxon>Lactobacillales</taxon>
        <taxon>Lactobacillaceae</taxon>
        <taxon>Fructobacillus</taxon>
    </lineage>
</organism>
<evidence type="ECO:0000256" key="6">
    <source>
        <dbReference type="ARBA" id="ARBA00030388"/>
    </source>
</evidence>
<evidence type="ECO:0000256" key="7">
    <source>
        <dbReference type="ARBA" id="ARBA00050056"/>
    </source>
</evidence>
<keyword evidence="3" id="KW-0540">Nuclease</keyword>
<name>A0ABS5QQT2_9LACO</name>
<proteinExistence type="inferred from homology"/>
<evidence type="ECO:0000256" key="1">
    <source>
        <dbReference type="ARBA" id="ARBA00008172"/>
    </source>
</evidence>
<dbReference type="SUPFAM" id="SSF143011">
    <property type="entry name" value="RelE-like"/>
    <property type="match status" value="1"/>
</dbReference>
<comment type="similarity">
    <text evidence="1">Belongs to the YoeB family.</text>
</comment>
<dbReference type="NCBIfam" id="TIGR02116">
    <property type="entry name" value="toxin_Txe_YoeB"/>
    <property type="match status" value="1"/>
</dbReference>
<keyword evidence="5" id="KW-0378">Hydrolase</keyword>
<keyword evidence="9" id="KW-1185">Reference proteome</keyword>
<gene>
    <name evidence="8" type="ORF">G6R27_01415</name>
</gene>
<dbReference type="InterPro" id="IPR009614">
    <property type="entry name" value="YoeB_toxin"/>
</dbReference>
<sequence>MSITWSDEAWQDFEWWLENDRRMVKRIRKLLHNTMREPFSGIGKPEPLKGDLSGLWSRRISDEHRLIYYVEDDALFIVAARFHYQK</sequence>
<dbReference type="Gene3D" id="3.30.2310.20">
    <property type="entry name" value="RelE-like"/>
    <property type="match status" value="1"/>
</dbReference>
<dbReference type="EMBL" id="JAAMFI010000001">
    <property type="protein sequence ID" value="MBS9334694.1"/>
    <property type="molecule type" value="Genomic_DNA"/>
</dbReference>
<evidence type="ECO:0000256" key="3">
    <source>
        <dbReference type="ARBA" id="ARBA00022722"/>
    </source>
</evidence>
<dbReference type="Pfam" id="PF06769">
    <property type="entry name" value="YoeB_toxin"/>
    <property type="match status" value="1"/>
</dbReference>
<dbReference type="PANTHER" id="PTHR38039">
    <property type="entry name" value="TOXIN YOEB"/>
    <property type="match status" value="1"/>
</dbReference>
<evidence type="ECO:0000313" key="8">
    <source>
        <dbReference type="EMBL" id="MBS9334694.1"/>
    </source>
</evidence>
<evidence type="ECO:0000313" key="9">
    <source>
        <dbReference type="Proteomes" id="UP001519418"/>
    </source>
</evidence>
<comment type="caution">
    <text evidence="8">The sequence shown here is derived from an EMBL/GenBank/DDBJ whole genome shotgun (WGS) entry which is preliminary data.</text>
</comment>
<reference evidence="8 9" key="1">
    <citation type="submission" date="2020-02" db="EMBL/GenBank/DDBJ databases">
        <title>Fructobacillus sp. isolated from paper mulberry of Taiwan.</title>
        <authorList>
            <person name="Lin S.-T."/>
        </authorList>
    </citation>
    <scope>NUCLEOTIDE SEQUENCE [LARGE SCALE GENOMIC DNA]</scope>
    <source>
        <strain evidence="8 9">M1-10</strain>
    </source>
</reference>
<keyword evidence="2" id="KW-1277">Toxin-antitoxin system</keyword>
<evidence type="ECO:0000256" key="2">
    <source>
        <dbReference type="ARBA" id="ARBA00022649"/>
    </source>
</evidence>
<dbReference type="PANTHER" id="PTHR38039:SF1">
    <property type="entry name" value="TOXIN YOEB"/>
    <property type="match status" value="1"/>
</dbReference>
<keyword evidence="4" id="KW-0255">Endonuclease</keyword>
<evidence type="ECO:0000256" key="4">
    <source>
        <dbReference type="ARBA" id="ARBA00022759"/>
    </source>
</evidence>
<dbReference type="Proteomes" id="UP001519418">
    <property type="component" value="Unassembled WGS sequence"/>
</dbReference>